<evidence type="ECO:0000256" key="3">
    <source>
        <dbReference type="ARBA" id="ARBA00005028"/>
    </source>
</evidence>
<comment type="similarity">
    <text evidence="4 8">Belongs to the aldose epimerase family.</text>
</comment>
<keyword evidence="5 8" id="KW-0413">Isomerase</keyword>
<dbReference type="PANTHER" id="PTHR10091">
    <property type="entry name" value="ALDOSE-1-EPIMERASE"/>
    <property type="match status" value="1"/>
</dbReference>
<evidence type="ECO:0000256" key="7">
    <source>
        <dbReference type="ARBA" id="ARBA00045743"/>
    </source>
</evidence>
<organism evidence="10 11">
    <name type="scientific">Lucilia cuprina</name>
    <name type="common">Green bottle fly</name>
    <name type="synonym">Australian sheep blowfly</name>
    <dbReference type="NCBI Taxonomy" id="7375"/>
    <lineage>
        <taxon>Eukaryota</taxon>
        <taxon>Metazoa</taxon>
        <taxon>Ecdysozoa</taxon>
        <taxon>Arthropoda</taxon>
        <taxon>Hexapoda</taxon>
        <taxon>Insecta</taxon>
        <taxon>Pterygota</taxon>
        <taxon>Neoptera</taxon>
        <taxon>Endopterygota</taxon>
        <taxon>Diptera</taxon>
        <taxon>Brachycera</taxon>
        <taxon>Muscomorpha</taxon>
        <taxon>Oestroidea</taxon>
        <taxon>Calliphoridae</taxon>
        <taxon>Luciliinae</taxon>
        <taxon>Lucilia</taxon>
    </lineage>
</organism>
<name>A0A0L0BKN8_LUCCU</name>
<dbReference type="UniPathway" id="UPA00214"/>
<evidence type="ECO:0000256" key="1">
    <source>
        <dbReference type="ARBA" id="ARBA00001712"/>
    </source>
</evidence>
<dbReference type="Gene3D" id="2.70.98.10">
    <property type="match status" value="1"/>
</dbReference>
<dbReference type="GO" id="GO:0004034">
    <property type="term" value="F:aldose 1-epimerase activity"/>
    <property type="evidence" value="ECO:0007669"/>
    <property type="project" value="UniProtKB-EC"/>
</dbReference>
<dbReference type="CDD" id="cd09019">
    <property type="entry name" value="galactose_mutarotase_like"/>
    <property type="match status" value="1"/>
</dbReference>
<comment type="pathway">
    <text evidence="2">Carbohydrate metabolism; galactose metabolism.</text>
</comment>
<dbReference type="InterPro" id="IPR047215">
    <property type="entry name" value="Galactose_mutarotase-like"/>
</dbReference>
<dbReference type="EC" id="5.1.3.3" evidence="8"/>
<dbReference type="SUPFAM" id="SSF74650">
    <property type="entry name" value="Galactose mutarotase-like"/>
    <property type="match status" value="1"/>
</dbReference>
<evidence type="ECO:0000256" key="9">
    <source>
        <dbReference type="PIRSR" id="PIRSR005096-3"/>
    </source>
</evidence>
<evidence type="ECO:0000256" key="5">
    <source>
        <dbReference type="ARBA" id="ARBA00023235"/>
    </source>
</evidence>
<dbReference type="InterPro" id="IPR008183">
    <property type="entry name" value="Aldose_1/G6P_1-epimerase"/>
</dbReference>
<dbReference type="AlphaFoldDB" id="A0A0L0BKN8"/>
<proteinExistence type="inferred from homology"/>
<reference evidence="10 11" key="1">
    <citation type="journal article" date="2015" name="Nat. Commun.">
        <title>Lucilia cuprina genome unlocks parasitic fly biology to underpin future interventions.</title>
        <authorList>
            <person name="Anstead C.A."/>
            <person name="Korhonen P.K."/>
            <person name="Young N.D."/>
            <person name="Hall R.S."/>
            <person name="Jex A.R."/>
            <person name="Murali S.C."/>
            <person name="Hughes D.S."/>
            <person name="Lee S.F."/>
            <person name="Perry T."/>
            <person name="Stroehlein A.J."/>
            <person name="Ansell B.R."/>
            <person name="Breugelmans B."/>
            <person name="Hofmann A."/>
            <person name="Qu J."/>
            <person name="Dugan S."/>
            <person name="Lee S.L."/>
            <person name="Chao H."/>
            <person name="Dinh H."/>
            <person name="Han Y."/>
            <person name="Doddapaneni H.V."/>
            <person name="Worley K.C."/>
            <person name="Muzny D.M."/>
            <person name="Ioannidis P."/>
            <person name="Waterhouse R.M."/>
            <person name="Zdobnov E.M."/>
            <person name="James P.J."/>
            <person name="Bagnall N.H."/>
            <person name="Kotze A.C."/>
            <person name="Gibbs R.A."/>
            <person name="Richards S."/>
            <person name="Batterham P."/>
            <person name="Gasser R.B."/>
        </authorList>
    </citation>
    <scope>NUCLEOTIDE SEQUENCE [LARGE SCALE GENOMIC DNA]</scope>
    <source>
        <strain evidence="10 11">LS</strain>
        <tissue evidence="10">Full body</tissue>
    </source>
</reference>
<comment type="function">
    <text evidence="7">Mutarotase that catalyzes the interconversion of beta-D-galactose and alpha-D-galactose during galactose metabolism. Beta-D-galactose is metabolized in the liver into glucose 1-phosphate, the primary metabolic fuel, by the action of four enzymes that constitute the Leloir pathway: GALM, GALK1 (galactokinase), GALT (galactose-1-phosphate uridylyltransferase) and GALE (UDP-galactose-4'-epimerase). Involved in the maintenance of the equilibrium between the beta- and alpha-anomers of galactose, therefore ensuring a sufficient supply of the alpha-anomer for GALK1. Also active on D-glucose although shows a preference for galactose over glucose.</text>
</comment>
<feature type="binding site" evidence="9">
    <location>
        <begin position="87"/>
        <end position="88"/>
    </location>
    <ligand>
        <name>beta-D-galactose</name>
        <dbReference type="ChEBI" id="CHEBI:27667"/>
    </ligand>
</feature>
<dbReference type="PIRSF" id="PIRSF005096">
    <property type="entry name" value="GALM"/>
    <property type="match status" value="1"/>
</dbReference>
<dbReference type="OrthoDB" id="274691at2759"/>
<dbReference type="GO" id="GO:0006006">
    <property type="term" value="P:glucose metabolic process"/>
    <property type="evidence" value="ECO:0007669"/>
    <property type="project" value="TreeGrafter"/>
</dbReference>
<dbReference type="UniPathway" id="UPA00242"/>
<evidence type="ECO:0000313" key="10">
    <source>
        <dbReference type="EMBL" id="KNC20617.1"/>
    </source>
</evidence>
<accession>A0A0L0BKN8</accession>
<dbReference type="GO" id="GO:0033499">
    <property type="term" value="P:galactose catabolic process via UDP-galactose, Leloir pathway"/>
    <property type="evidence" value="ECO:0007669"/>
    <property type="project" value="TreeGrafter"/>
</dbReference>
<dbReference type="OMA" id="WKVREQR"/>
<keyword evidence="11" id="KW-1185">Reference proteome</keyword>
<dbReference type="GO" id="GO:0030246">
    <property type="term" value="F:carbohydrate binding"/>
    <property type="evidence" value="ECO:0007669"/>
    <property type="project" value="InterPro"/>
</dbReference>
<dbReference type="InterPro" id="IPR015443">
    <property type="entry name" value="Aldose_1-epimerase"/>
</dbReference>
<dbReference type="InterPro" id="IPR011013">
    <property type="entry name" value="Gal_mutarotase_sf_dom"/>
</dbReference>
<sequence length="365" mass="41263">MVIISTSIFGTALNPLTTKPVDVYRIVMTNNNNMSVAILTLGATIQMIKYPDKHGNIEDICLGFDNVQGYIDHKTKYIGTIIGRVANRVAQAKFPLDEKECCLTKNFKDKHQLNGGFIGFDSMIWQLMEENENGIKLQHINPAGSEGYPGELNTTITYDLDDNNNFGIFIEATTNRKTPVNISNNLYLNLAGHNTRKETLFQHNIMIKSNKIVECDNELIPTGCLMPLKHTPYDLRKYVNLGKRLKKFFNYPNKGFHNNYCIDSCEGQVKPIAKVIHPCTGRWLEIFSDQPSVHFSTCNDWPDIDKAGAEPIIGKSRAVYAQYGAFCLACQNYPDAMNQCNFPNVFIGPKQKYCHTVVYRFGCCE</sequence>
<evidence type="ECO:0000256" key="6">
    <source>
        <dbReference type="ARBA" id="ARBA00023277"/>
    </source>
</evidence>
<comment type="caution">
    <text evidence="10">The sequence shown here is derived from an EMBL/GenBank/DDBJ whole genome shotgun (WGS) entry which is preliminary data.</text>
</comment>
<dbReference type="Pfam" id="PF01263">
    <property type="entry name" value="Aldose_epim"/>
    <property type="match status" value="1"/>
</dbReference>
<evidence type="ECO:0000256" key="4">
    <source>
        <dbReference type="ARBA" id="ARBA00006206"/>
    </source>
</evidence>
<comment type="catalytic activity">
    <reaction evidence="1">
        <text>alpha-D-galactose = beta-D-galactose</text>
        <dbReference type="Rhea" id="RHEA:28675"/>
        <dbReference type="ChEBI" id="CHEBI:27667"/>
        <dbReference type="ChEBI" id="CHEBI:28061"/>
        <dbReference type="EC" id="5.1.3.3"/>
    </reaction>
    <physiologicalReaction direction="right-to-left" evidence="1">
        <dbReference type="Rhea" id="RHEA:28677"/>
    </physiologicalReaction>
</comment>
<comment type="catalytic activity">
    <reaction evidence="8">
        <text>alpha-D-glucose = beta-D-glucose</text>
        <dbReference type="Rhea" id="RHEA:10264"/>
        <dbReference type="ChEBI" id="CHEBI:15903"/>
        <dbReference type="ChEBI" id="CHEBI:17925"/>
        <dbReference type="EC" id="5.1.3.3"/>
    </reaction>
</comment>
<dbReference type="EMBL" id="JRES01001711">
    <property type="protein sequence ID" value="KNC20617.1"/>
    <property type="molecule type" value="Genomic_DNA"/>
</dbReference>
<protein>
    <recommendedName>
        <fullName evidence="8">Aldose 1-epimerase</fullName>
        <ecNumber evidence="8">5.1.3.3</ecNumber>
    </recommendedName>
</protein>
<dbReference type="PANTHER" id="PTHR10091:SF0">
    <property type="entry name" value="GALACTOSE MUTAROTASE"/>
    <property type="match status" value="1"/>
</dbReference>
<keyword evidence="6 8" id="KW-0119">Carbohydrate metabolism</keyword>
<gene>
    <name evidence="10" type="ORF">FF38_06908</name>
</gene>
<dbReference type="Proteomes" id="UP000037069">
    <property type="component" value="Unassembled WGS sequence"/>
</dbReference>
<dbReference type="STRING" id="7375.A0A0L0BKN8"/>
<comment type="pathway">
    <text evidence="3 8">Carbohydrate metabolism; hexose metabolism.</text>
</comment>
<evidence type="ECO:0000313" key="11">
    <source>
        <dbReference type="Proteomes" id="UP000037069"/>
    </source>
</evidence>
<evidence type="ECO:0000256" key="2">
    <source>
        <dbReference type="ARBA" id="ARBA00004947"/>
    </source>
</evidence>
<evidence type="ECO:0000256" key="8">
    <source>
        <dbReference type="PIRNR" id="PIRNR005096"/>
    </source>
</evidence>
<dbReference type="InterPro" id="IPR014718">
    <property type="entry name" value="GH-type_carb-bd"/>
</dbReference>